<dbReference type="InterPro" id="IPR029056">
    <property type="entry name" value="Ribokinase-like"/>
</dbReference>
<feature type="domain" description="Carbohydrate kinase PfkB" evidence="7">
    <location>
        <begin position="27"/>
        <end position="331"/>
    </location>
</feature>
<dbReference type="PRINTS" id="PR00990">
    <property type="entry name" value="RIBOKINASE"/>
</dbReference>
<evidence type="ECO:0000259" key="7">
    <source>
        <dbReference type="Pfam" id="PF00294"/>
    </source>
</evidence>
<dbReference type="PANTHER" id="PTHR43085:SF1">
    <property type="entry name" value="PSEUDOURIDINE KINASE-RELATED"/>
    <property type="match status" value="1"/>
</dbReference>
<evidence type="ECO:0000256" key="2">
    <source>
        <dbReference type="ARBA" id="ARBA00022679"/>
    </source>
</evidence>
<sequence length="343" mass="34822">MTAPDAPAAGGLAADATAHSGGPGIIAVAGEALVDLVPAPVGGYFEIAPGGSPANVALGLARLGVPARLLARIADDMLGKRIRTHLVHNGVQLDHAVAAKEQTSLAMVSLDENGSPAYDFRITGTADWQWTPAEVAGALEPGAAGPVVALHSGSLALTMAPGDAVLRDLLMRASDTITISYDPNCRPRLMGNPVEVLRGVHEMLGAADVVKVSSEDLAWLLPGMAPEQVVDDWLTRGPTLVAVTLGSDGVVAGASAGLRARRPGVAVKVIDTVGAGDTFSAALLAGLHGHGLLGGDGAAKLQTLDYSTLDELLHDAVLAAAIACSRRGADPPTRGDLRLSRMG</sequence>
<keyword evidence="2 6" id="KW-0808">Transferase</keyword>
<dbReference type="SUPFAM" id="SSF53613">
    <property type="entry name" value="Ribokinase-like"/>
    <property type="match status" value="1"/>
</dbReference>
<comment type="caution">
    <text evidence="8">The sequence shown here is derived from an EMBL/GenBank/DDBJ whole genome shotgun (WGS) entry which is preliminary data.</text>
</comment>
<keyword evidence="4 6" id="KW-0418">Kinase</keyword>
<evidence type="ECO:0000313" key="8">
    <source>
        <dbReference type="EMBL" id="MDT0353346.1"/>
    </source>
</evidence>
<dbReference type="Gene3D" id="3.40.1190.20">
    <property type="match status" value="1"/>
</dbReference>
<evidence type="ECO:0000313" key="9">
    <source>
        <dbReference type="Proteomes" id="UP001183202"/>
    </source>
</evidence>
<dbReference type="InterPro" id="IPR011611">
    <property type="entry name" value="PfkB_dom"/>
</dbReference>
<keyword evidence="3" id="KW-0547">Nucleotide-binding</keyword>
<evidence type="ECO:0000256" key="1">
    <source>
        <dbReference type="ARBA" id="ARBA00010688"/>
    </source>
</evidence>
<gene>
    <name evidence="8" type="ORF">RM445_27930</name>
</gene>
<dbReference type="EC" id="2.7.1.-" evidence="8"/>
<protein>
    <submittedName>
        <fullName evidence="8">Carbohydrate kinase</fullName>
        <ecNumber evidence="8">2.7.1.-</ecNumber>
    </submittedName>
</protein>
<dbReference type="Pfam" id="PF00294">
    <property type="entry name" value="PfkB"/>
    <property type="match status" value="1"/>
</dbReference>
<evidence type="ECO:0000256" key="5">
    <source>
        <dbReference type="ARBA" id="ARBA00022840"/>
    </source>
</evidence>
<evidence type="ECO:0000256" key="6">
    <source>
        <dbReference type="RuleBase" id="RU003704"/>
    </source>
</evidence>
<dbReference type="PROSITE" id="PS00584">
    <property type="entry name" value="PFKB_KINASES_2"/>
    <property type="match status" value="1"/>
</dbReference>
<evidence type="ECO:0000256" key="4">
    <source>
        <dbReference type="ARBA" id="ARBA00022777"/>
    </source>
</evidence>
<keyword evidence="9" id="KW-1185">Reference proteome</keyword>
<dbReference type="RefSeq" id="WP_311559861.1">
    <property type="nucleotide sequence ID" value="NZ_JAVREJ010000030.1"/>
</dbReference>
<dbReference type="InterPro" id="IPR002173">
    <property type="entry name" value="Carboh/pur_kinase_PfkB_CS"/>
</dbReference>
<evidence type="ECO:0000256" key="3">
    <source>
        <dbReference type="ARBA" id="ARBA00022741"/>
    </source>
</evidence>
<dbReference type="Proteomes" id="UP001183202">
    <property type="component" value="Unassembled WGS sequence"/>
</dbReference>
<dbReference type="InterPro" id="IPR050306">
    <property type="entry name" value="PfkB_Carbo_kinase"/>
</dbReference>
<comment type="similarity">
    <text evidence="1 6">Belongs to the carbohydrate kinase PfkB family.</text>
</comment>
<dbReference type="EMBL" id="JAVREJ010000030">
    <property type="protein sequence ID" value="MDT0353346.1"/>
    <property type="molecule type" value="Genomic_DNA"/>
</dbReference>
<dbReference type="InterPro" id="IPR002139">
    <property type="entry name" value="Ribo/fructo_kinase"/>
</dbReference>
<accession>A0ABU2NHC3</accession>
<organism evidence="8 9">
    <name type="scientific">Pseudonocardia charpentierae</name>
    <dbReference type="NCBI Taxonomy" id="3075545"/>
    <lineage>
        <taxon>Bacteria</taxon>
        <taxon>Bacillati</taxon>
        <taxon>Actinomycetota</taxon>
        <taxon>Actinomycetes</taxon>
        <taxon>Pseudonocardiales</taxon>
        <taxon>Pseudonocardiaceae</taxon>
        <taxon>Pseudonocardia</taxon>
    </lineage>
</organism>
<dbReference type="GO" id="GO:0016301">
    <property type="term" value="F:kinase activity"/>
    <property type="evidence" value="ECO:0007669"/>
    <property type="project" value="UniProtKB-KW"/>
</dbReference>
<dbReference type="CDD" id="cd01167">
    <property type="entry name" value="bac_FRK"/>
    <property type="match status" value="1"/>
</dbReference>
<reference evidence="9" key="1">
    <citation type="submission" date="2023-07" db="EMBL/GenBank/DDBJ databases">
        <title>30 novel species of actinomycetes from the DSMZ collection.</title>
        <authorList>
            <person name="Nouioui I."/>
        </authorList>
    </citation>
    <scope>NUCLEOTIDE SEQUENCE [LARGE SCALE GENOMIC DNA]</scope>
    <source>
        <strain evidence="9">DSM 45834</strain>
    </source>
</reference>
<name>A0ABU2NHC3_9PSEU</name>
<dbReference type="PANTHER" id="PTHR43085">
    <property type="entry name" value="HEXOKINASE FAMILY MEMBER"/>
    <property type="match status" value="1"/>
</dbReference>
<proteinExistence type="inferred from homology"/>
<keyword evidence="5" id="KW-0067">ATP-binding</keyword>